<keyword evidence="6" id="KW-0067">ATP-binding</keyword>
<dbReference type="InterPro" id="IPR027417">
    <property type="entry name" value="P-loop_NTPase"/>
</dbReference>
<dbReference type="FunFam" id="1.20.272.10:FF:000001">
    <property type="entry name" value="Putative AAA family ATPase"/>
    <property type="match status" value="1"/>
</dbReference>
<dbReference type="Pfam" id="PF12002">
    <property type="entry name" value="MgsA_C"/>
    <property type="match status" value="1"/>
</dbReference>
<feature type="domain" description="AAA+ ATPase" evidence="7">
    <location>
        <begin position="51"/>
        <end position="163"/>
    </location>
</feature>
<dbReference type="GO" id="GO:0000731">
    <property type="term" value="P:DNA synthesis involved in DNA repair"/>
    <property type="evidence" value="ECO:0007669"/>
    <property type="project" value="TreeGrafter"/>
</dbReference>
<reference evidence="8 9" key="1">
    <citation type="submission" date="2019-09" db="EMBL/GenBank/DDBJ databases">
        <title>Genome sequence of Hymenobacter sp. M3.</title>
        <authorList>
            <person name="Srinivasan S."/>
        </authorList>
    </citation>
    <scope>NUCLEOTIDE SEQUENCE [LARGE SCALE GENOMIC DNA]</scope>
    <source>
        <strain evidence="8 9">M3</strain>
    </source>
</reference>
<dbReference type="FunFam" id="3.40.50.300:FF:000137">
    <property type="entry name" value="Replication-associated recombination protein A"/>
    <property type="match status" value="1"/>
</dbReference>
<dbReference type="Gene3D" id="1.10.8.60">
    <property type="match status" value="1"/>
</dbReference>
<dbReference type="FunFam" id="1.10.3710.10:FF:000004">
    <property type="entry name" value="Putative ATPase, AAA family"/>
    <property type="match status" value="1"/>
</dbReference>
<comment type="caution">
    <text evidence="8">The sequence shown here is derived from an EMBL/GenBank/DDBJ whole genome shotgun (WGS) entry which is preliminary data.</text>
</comment>
<evidence type="ECO:0000259" key="7">
    <source>
        <dbReference type="SMART" id="SM00382"/>
    </source>
</evidence>
<gene>
    <name evidence="8" type="ORF">F0P96_13490</name>
</gene>
<dbReference type="EMBL" id="VTWU01000004">
    <property type="protein sequence ID" value="KAA9332477.1"/>
    <property type="molecule type" value="Genomic_DNA"/>
</dbReference>
<dbReference type="GO" id="GO:0005524">
    <property type="term" value="F:ATP binding"/>
    <property type="evidence" value="ECO:0007669"/>
    <property type="project" value="UniProtKB-KW"/>
</dbReference>
<dbReference type="RefSeq" id="WP_151079418.1">
    <property type="nucleotide sequence ID" value="NZ_CP047647.1"/>
</dbReference>
<dbReference type="SMART" id="SM00382">
    <property type="entry name" value="AAA"/>
    <property type="match status" value="1"/>
</dbReference>
<evidence type="ECO:0000256" key="4">
    <source>
        <dbReference type="ARBA" id="ARBA00022705"/>
    </source>
</evidence>
<proteinExistence type="inferred from homology"/>
<dbReference type="GO" id="GO:0006261">
    <property type="term" value="P:DNA-templated DNA replication"/>
    <property type="evidence" value="ECO:0007669"/>
    <property type="project" value="TreeGrafter"/>
</dbReference>
<dbReference type="Gene3D" id="1.10.3710.10">
    <property type="entry name" value="DNA polymerase III clamp loader subunits, C-terminal domain"/>
    <property type="match status" value="1"/>
</dbReference>
<dbReference type="Pfam" id="PF16193">
    <property type="entry name" value="AAA_assoc_2"/>
    <property type="match status" value="1"/>
</dbReference>
<sequence length="436" mass="47566">MASLFDPPADQPRPGAPLAERLRPRTLSEYVGQQHLIGPEGVLRRYLSAGRIPSLILWGPPGVGKTTLAHLMASELKLPFVALSAINAGVKDVRDVIQQAKSRRGTLLFIDEIHRFSKSQQDALLGAVEQGIVTLIGATTENPSFEVIPAILSRAQVYVLEGLSKDDLTGLVDRALATDEALRRRPVQVGSYDALLRISGGDARKLLNLLEIVVESAPADPSTGTVTVTDELVQQLAQQNLARYDKGGEMHYDVISAFIKSIRGSDPNAALYYLAVMLEGGEDPKFIARRLLILASEDVGNANPNALLLAQSTFQAVTVIGMPESDIILGQCVVYLATSPKSNASYLAIREARALVKQQGVQPVPLQLRNAPTKLMKQLGYGTEYHYSHDGAGNFVYQEFMPDALSGRRFYTPGANATEAKMQERLRAWWGEKYGY</sequence>
<dbReference type="CDD" id="cd00009">
    <property type="entry name" value="AAA"/>
    <property type="match status" value="1"/>
</dbReference>
<dbReference type="PANTHER" id="PTHR13779">
    <property type="entry name" value="WERNER HELICASE-INTERACTING PROTEIN 1 FAMILY MEMBER"/>
    <property type="match status" value="1"/>
</dbReference>
<comment type="similarity">
    <text evidence="2">Belongs to the AAA ATPase family. RarA/MGS1/WRNIP1 subfamily.</text>
</comment>
<dbReference type="GO" id="GO:0003677">
    <property type="term" value="F:DNA binding"/>
    <property type="evidence" value="ECO:0007669"/>
    <property type="project" value="InterPro"/>
</dbReference>
<comment type="function">
    <text evidence="1">DNA-dependent ATPase that plays important roles in cellular responses to stalled DNA replication processes.</text>
</comment>
<dbReference type="Proteomes" id="UP000326380">
    <property type="component" value="Unassembled WGS sequence"/>
</dbReference>
<dbReference type="Gene3D" id="1.20.272.10">
    <property type="match status" value="1"/>
</dbReference>
<dbReference type="GO" id="GO:0016887">
    <property type="term" value="F:ATP hydrolysis activity"/>
    <property type="evidence" value="ECO:0007669"/>
    <property type="project" value="InterPro"/>
</dbReference>
<name>A0A7L4ZWG2_9BACT</name>
<evidence type="ECO:0000256" key="3">
    <source>
        <dbReference type="ARBA" id="ARBA00020776"/>
    </source>
</evidence>
<dbReference type="PANTHER" id="PTHR13779:SF7">
    <property type="entry name" value="ATPASE WRNIP1"/>
    <property type="match status" value="1"/>
</dbReference>
<dbReference type="Gene3D" id="3.40.50.300">
    <property type="entry name" value="P-loop containing nucleotide triphosphate hydrolases"/>
    <property type="match status" value="1"/>
</dbReference>
<dbReference type="CDD" id="cd18139">
    <property type="entry name" value="HLD_clamp_RarA"/>
    <property type="match status" value="1"/>
</dbReference>
<dbReference type="InterPro" id="IPR032423">
    <property type="entry name" value="AAA_assoc_2"/>
</dbReference>
<dbReference type="InterPro" id="IPR008921">
    <property type="entry name" value="DNA_pol3_clamp-load_cplx_C"/>
</dbReference>
<keyword evidence="9" id="KW-1185">Reference proteome</keyword>
<dbReference type="InterPro" id="IPR003959">
    <property type="entry name" value="ATPase_AAA_core"/>
</dbReference>
<dbReference type="AlphaFoldDB" id="A0A7L4ZWG2"/>
<keyword evidence="5" id="KW-0547">Nucleotide-binding</keyword>
<dbReference type="InterPro" id="IPR051314">
    <property type="entry name" value="AAA_ATPase_RarA/MGS1/WRNIP1"/>
</dbReference>
<dbReference type="InterPro" id="IPR021886">
    <property type="entry name" value="MgsA_C"/>
</dbReference>
<accession>A0A7L4ZWG2</accession>
<dbReference type="SUPFAM" id="SSF52540">
    <property type="entry name" value="P-loop containing nucleoside triphosphate hydrolases"/>
    <property type="match status" value="1"/>
</dbReference>
<evidence type="ECO:0000256" key="1">
    <source>
        <dbReference type="ARBA" id="ARBA00002393"/>
    </source>
</evidence>
<dbReference type="SUPFAM" id="SSF48019">
    <property type="entry name" value="post-AAA+ oligomerization domain-like"/>
    <property type="match status" value="1"/>
</dbReference>
<evidence type="ECO:0000313" key="9">
    <source>
        <dbReference type="Proteomes" id="UP000326380"/>
    </source>
</evidence>
<organism evidence="8 9">
    <name type="scientific">Hymenobacter busanensis</name>
    <dbReference type="NCBI Taxonomy" id="2607656"/>
    <lineage>
        <taxon>Bacteria</taxon>
        <taxon>Pseudomonadati</taxon>
        <taxon>Bacteroidota</taxon>
        <taxon>Cytophagia</taxon>
        <taxon>Cytophagales</taxon>
        <taxon>Hymenobacteraceae</taxon>
        <taxon>Hymenobacter</taxon>
    </lineage>
</organism>
<dbReference type="InterPro" id="IPR003593">
    <property type="entry name" value="AAA+_ATPase"/>
</dbReference>
<evidence type="ECO:0000256" key="5">
    <source>
        <dbReference type="ARBA" id="ARBA00022741"/>
    </source>
</evidence>
<evidence type="ECO:0000256" key="2">
    <source>
        <dbReference type="ARBA" id="ARBA00008959"/>
    </source>
</evidence>
<dbReference type="Pfam" id="PF00004">
    <property type="entry name" value="AAA"/>
    <property type="match status" value="1"/>
</dbReference>
<dbReference type="GO" id="GO:0008047">
    <property type="term" value="F:enzyme activator activity"/>
    <property type="evidence" value="ECO:0007669"/>
    <property type="project" value="TreeGrafter"/>
</dbReference>
<evidence type="ECO:0000256" key="6">
    <source>
        <dbReference type="ARBA" id="ARBA00022840"/>
    </source>
</evidence>
<dbReference type="GO" id="GO:0017116">
    <property type="term" value="F:single-stranded DNA helicase activity"/>
    <property type="evidence" value="ECO:0007669"/>
    <property type="project" value="TreeGrafter"/>
</dbReference>
<protein>
    <recommendedName>
        <fullName evidence="3">Replication-associated recombination protein A</fullName>
    </recommendedName>
</protein>
<evidence type="ECO:0000313" key="8">
    <source>
        <dbReference type="EMBL" id="KAA9332477.1"/>
    </source>
</evidence>
<keyword evidence="4" id="KW-0235">DNA replication</keyword>